<evidence type="ECO:0000313" key="1">
    <source>
        <dbReference type="EMBL" id="HEC57020.1"/>
    </source>
</evidence>
<gene>
    <name evidence="1" type="ORF">ENI32_03945</name>
</gene>
<protein>
    <submittedName>
        <fullName evidence="1">Uncharacterized protein</fullName>
    </submittedName>
</protein>
<accession>A0A7J2S334</accession>
<name>A0A7J2S334_9EURY</name>
<sequence>MELSEINRISWELAPHAMMKERGKWAVCSAGKLREMYECTARDGFREDIKRVIREYNPPPEKQMNAEVFRSFGERLLERIKGLERDDARRVMQYLLWNTRSLEDIFRSKKEEGIKNVLKRRFEAEGVDMALVDGILGYWKRNEIGRSHQDRRRGGRDHGRR</sequence>
<reference evidence="1" key="1">
    <citation type="journal article" date="2020" name="mSystems">
        <title>Genome- and Community-Level Interaction Insights into Carbon Utilization and Element Cycling Functions of Hydrothermarchaeota in Hydrothermal Sediment.</title>
        <authorList>
            <person name="Zhou Z."/>
            <person name="Liu Y."/>
            <person name="Xu W."/>
            <person name="Pan J."/>
            <person name="Luo Z.H."/>
            <person name="Li M."/>
        </authorList>
    </citation>
    <scope>NUCLEOTIDE SEQUENCE [LARGE SCALE GENOMIC DNA]</scope>
    <source>
        <strain evidence="1">HyVt-386</strain>
    </source>
</reference>
<dbReference type="Proteomes" id="UP000885936">
    <property type="component" value="Unassembled WGS sequence"/>
</dbReference>
<comment type="caution">
    <text evidence="1">The sequence shown here is derived from an EMBL/GenBank/DDBJ whole genome shotgun (WGS) entry which is preliminary data.</text>
</comment>
<dbReference type="AlphaFoldDB" id="A0A7J2S334"/>
<proteinExistence type="predicted"/>
<dbReference type="EMBL" id="DRIE01000069">
    <property type="protein sequence ID" value="HEC57020.1"/>
    <property type="molecule type" value="Genomic_DNA"/>
</dbReference>
<organism evidence="1">
    <name type="scientific">Candidatus Syntropharchaeum butanivorans</name>
    <dbReference type="NCBI Taxonomy" id="1839936"/>
    <lineage>
        <taxon>Archaea</taxon>
        <taxon>Methanobacteriati</taxon>
        <taxon>Methanobacteriota</taxon>
        <taxon>Stenosarchaea group</taxon>
        <taxon>Methanomicrobia</taxon>
        <taxon>Methanosarcinales</taxon>
        <taxon>ANME-2 cluster</taxon>
        <taxon>Candidatus Syntropharchaeum</taxon>
    </lineage>
</organism>